<comment type="subcellular location">
    <subcellularLocation>
        <location evidence="1">Nucleus</location>
    </subcellularLocation>
</comment>
<feature type="region of interest" description="Disordered" evidence="6">
    <location>
        <begin position="309"/>
        <end position="333"/>
    </location>
</feature>
<dbReference type="InterPro" id="IPR044514">
    <property type="entry name" value="VIN3-like"/>
</dbReference>
<feature type="compositionally biased region" description="Basic and acidic residues" evidence="6">
    <location>
        <begin position="312"/>
        <end position="321"/>
    </location>
</feature>
<accession>A0AAD8R163</accession>
<feature type="region of interest" description="Disordered" evidence="6">
    <location>
        <begin position="367"/>
        <end position="411"/>
    </location>
</feature>
<dbReference type="GO" id="GO:0005634">
    <property type="term" value="C:nucleus"/>
    <property type="evidence" value="ECO:0007669"/>
    <property type="project" value="UniProtKB-SubCell"/>
</dbReference>
<dbReference type="GO" id="GO:0008270">
    <property type="term" value="F:zinc ion binding"/>
    <property type="evidence" value="ECO:0007669"/>
    <property type="project" value="UniProtKB-KW"/>
</dbReference>
<dbReference type="PANTHER" id="PTHR46286:SF5">
    <property type="entry name" value="FIBRONECTIN TYPE-III DOMAIN-CONTAINING PROTEIN"/>
    <property type="match status" value="1"/>
</dbReference>
<dbReference type="GO" id="GO:0040029">
    <property type="term" value="P:epigenetic regulation of gene expression"/>
    <property type="evidence" value="ECO:0007669"/>
    <property type="project" value="InterPro"/>
</dbReference>
<dbReference type="Pfam" id="PF23380">
    <property type="entry name" value="VIN3_C"/>
    <property type="match status" value="1"/>
</dbReference>
<evidence type="ECO:0000313" key="10">
    <source>
        <dbReference type="Proteomes" id="UP001231189"/>
    </source>
</evidence>
<evidence type="ECO:0000256" key="1">
    <source>
        <dbReference type="ARBA" id="ARBA00004123"/>
    </source>
</evidence>
<keyword evidence="2" id="KW-0479">Metal-binding</keyword>
<dbReference type="InterPro" id="IPR032881">
    <property type="entry name" value="Oberon-like_PHD"/>
</dbReference>
<comment type="caution">
    <text evidence="9">The sequence shown here is derived from an EMBL/GenBank/DDBJ whole genome shotgun (WGS) entry which is preliminary data.</text>
</comment>
<dbReference type="Proteomes" id="UP001231189">
    <property type="component" value="Unassembled WGS sequence"/>
</dbReference>
<evidence type="ECO:0000313" key="9">
    <source>
        <dbReference type="EMBL" id="KAK1611937.1"/>
    </source>
</evidence>
<evidence type="ECO:0000256" key="6">
    <source>
        <dbReference type="SAM" id="MobiDB-lite"/>
    </source>
</evidence>
<evidence type="ECO:0000259" key="8">
    <source>
        <dbReference type="Pfam" id="PF23380"/>
    </source>
</evidence>
<feature type="compositionally biased region" description="Polar residues" evidence="6">
    <location>
        <begin position="324"/>
        <end position="333"/>
    </location>
</feature>
<dbReference type="Pfam" id="PF07227">
    <property type="entry name" value="PHD_Oberon"/>
    <property type="match status" value="1"/>
</dbReference>
<dbReference type="PANTHER" id="PTHR46286">
    <property type="entry name" value="VIN3-LIKE PROTEIN 2-RELATED"/>
    <property type="match status" value="1"/>
</dbReference>
<evidence type="ECO:0000256" key="2">
    <source>
        <dbReference type="ARBA" id="ARBA00022723"/>
    </source>
</evidence>
<feature type="domain" description="VIN3-like C-terminal" evidence="8">
    <location>
        <begin position="416"/>
        <end position="470"/>
    </location>
</feature>
<evidence type="ECO:0000256" key="4">
    <source>
        <dbReference type="ARBA" id="ARBA00022833"/>
    </source>
</evidence>
<dbReference type="InterPro" id="IPR056990">
    <property type="entry name" value="VIN3-like_C"/>
</dbReference>
<evidence type="ECO:0008006" key="11">
    <source>
        <dbReference type="Google" id="ProtNLM"/>
    </source>
</evidence>
<keyword evidence="5" id="KW-0539">Nucleus</keyword>
<proteinExistence type="predicted"/>
<sequence length="519" mass="57046">MKKSGPERNSSDIQLPYKRQKKIIVQALPAIGSAPVTAGIRAPTNNAHLCKNSACRASLVPADKFCKCCSCCICFKYDDNKDPSLWLSCTSDQLLQEESCGFSCHLVCAFRDERSGILQNGQSKKLDGGYYCTHCGKQNDLLGCWKKQLLIAKDARQLDVLCHRIFVSHKILISTQKYLVLHEIVDTALKKLEGELGPITGLPDKGSGIVGHLGVGTEVQRLCTRAIETLESIVPFKKGYRLKGTRQVLNYLFKAVNEKSCGHGKSMKKSGPEPNSSEIQLPYKGLKNIVVQALPVIASAPGCLSCKSTPGRIEDGGHEDGPSEPSTSDQVTSLPMSFNLVPHKQGILLEKAPGSLAPRTRNGIELGDSIIGTGSRSSNDDHVPHPGHLKPRIKPWSPSSSNPSGKPDDIEQTDENAYMLCVKVIRQLECEGHVDIHFRVKFLTWLSLRVTLREKEIVSVFVDTFTDDLSEAIYSKKPPMAPSSLHETLPLTIEFFCLSEMGKFGHQSYLGYNTVPVLY</sequence>
<evidence type="ECO:0000256" key="3">
    <source>
        <dbReference type="ARBA" id="ARBA00022771"/>
    </source>
</evidence>
<keyword evidence="3" id="KW-0863">Zinc-finger</keyword>
<keyword evidence="4" id="KW-0862">Zinc</keyword>
<dbReference type="AlphaFoldDB" id="A0AAD8R163"/>
<name>A0AAD8R163_LOLMU</name>
<keyword evidence="10" id="KW-1185">Reference proteome</keyword>
<reference evidence="9" key="1">
    <citation type="submission" date="2023-07" db="EMBL/GenBank/DDBJ databases">
        <title>A chromosome-level genome assembly of Lolium multiflorum.</title>
        <authorList>
            <person name="Chen Y."/>
            <person name="Copetti D."/>
            <person name="Kolliker R."/>
            <person name="Studer B."/>
        </authorList>
    </citation>
    <scope>NUCLEOTIDE SEQUENCE</scope>
    <source>
        <strain evidence="9">02402/16</strain>
        <tissue evidence="9">Leaf</tissue>
    </source>
</reference>
<organism evidence="9 10">
    <name type="scientific">Lolium multiflorum</name>
    <name type="common">Italian ryegrass</name>
    <name type="synonym">Lolium perenne subsp. multiflorum</name>
    <dbReference type="NCBI Taxonomy" id="4521"/>
    <lineage>
        <taxon>Eukaryota</taxon>
        <taxon>Viridiplantae</taxon>
        <taxon>Streptophyta</taxon>
        <taxon>Embryophyta</taxon>
        <taxon>Tracheophyta</taxon>
        <taxon>Spermatophyta</taxon>
        <taxon>Magnoliopsida</taxon>
        <taxon>Liliopsida</taxon>
        <taxon>Poales</taxon>
        <taxon>Poaceae</taxon>
        <taxon>BOP clade</taxon>
        <taxon>Pooideae</taxon>
        <taxon>Poodae</taxon>
        <taxon>Poeae</taxon>
        <taxon>Poeae Chloroplast Group 2 (Poeae type)</taxon>
        <taxon>Loliodinae</taxon>
        <taxon>Loliinae</taxon>
        <taxon>Lolium</taxon>
    </lineage>
</organism>
<protein>
    <recommendedName>
        <fullName evidence="11">Oberon PHD finger domain-containing protein</fullName>
    </recommendedName>
</protein>
<feature type="domain" description="Oberon-like PHD finger" evidence="7">
    <location>
        <begin position="50"/>
        <end position="169"/>
    </location>
</feature>
<dbReference type="EMBL" id="JAUUTY010000007">
    <property type="protein sequence ID" value="KAK1611937.1"/>
    <property type="molecule type" value="Genomic_DNA"/>
</dbReference>
<dbReference type="GO" id="GO:0010048">
    <property type="term" value="P:vernalization response"/>
    <property type="evidence" value="ECO:0007669"/>
    <property type="project" value="InterPro"/>
</dbReference>
<gene>
    <name evidence="9" type="ORF">QYE76_035610</name>
</gene>
<evidence type="ECO:0000259" key="7">
    <source>
        <dbReference type="Pfam" id="PF07227"/>
    </source>
</evidence>
<evidence type="ECO:0000256" key="5">
    <source>
        <dbReference type="ARBA" id="ARBA00023242"/>
    </source>
</evidence>